<evidence type="ECO:0000256" key="7">
    <source>
        <dbReference type="SAM" id="Phobius"/>
    </source>
</evidence>
<proteinExistence type="predicted"/>
<evidence type="ECO:0000256" key="1">
    <source>
        <dbReference type="ARBA" id="ARBA00004651"/>
    </source>
</evidence>
<dbReference type="AlphaFoldDB" id="A0AAE1EEN6"/>
<sequence>MFGSRSCPPSFSKSHTPLGFIPKRYLKGESDSNKTGNLPRRTPVSGMFVVFACVPNQGFQSPGCINNTFFLSGLTFRLVWTCLFFGPTLLICMVYCHIFHLLKNRALTLVSAEQRCQLSRNIKTVRTTALIVGTFVVGWGPAVVKFVLICEECLVPPSLISNTTNYAMGVAFNIMFCLKVFTDTFIYAVQLRDVRKALQVMWYKMMRRDDEDRRGGWGREGRGRSVSRFSHTASTRISLHSSR</sequence>
<dbReference type="PROSITE" id="PS50262">
    <property type="entry name" value="G_PROTEIN_RECEP_F1_2"/>
    <property type="match status" value="1"/>
</dbReference>
<keyword evidence="10" id="KW-1185">Reference proteome</keyword>
<dbReference type="InterPro" id="IPR017452">
    <property type="entry name" value="GPCR_Rhodpsn_7TM"/>
</dbReference>
<gene>
    <name evidence="9" type="ORF">Pcinc_043941</name>
</gene>
<name>A0AAE1EEN6_PETCI</name>
<feature type="domain" description="G-protein coupled receptors family 1 profile" evidence="8">
    <location>
        <begin position="64"/>
        <end position="187"/>
    </location>
</feature>
<evidence type="ECO:0000313" key="9">
    <source>
        <dbReference type="EMBL" id="KAK3849297.1"/>
    </source>
</evidence>
<feature type="compositionally biased region" description="Polar residues" evidence="6">
    <location>
        <begin position="227"/>
        <end position="243"/>
    </location>
</feature>
<evidence type="ECO:0000256" key="4">
    <source>
        <dbReference type="ARBA" id="ARBA00022989"/>
    </source>
</evidence>
<dbReference type="EMBL" id="JAWQEG010009005">
    <property type="protein sequence ID" value="KAK3849297.1"/>
    <property type="molecule type" value="Genomic_DNA"/>
</dbReference>
<feature type="transmembrane region" description="Helical" evidence="7">
    <location>
        <begin position="129"/>
        <end position="149"/>
    </location>
</feature>
<keyword evidence="3 7" id="KW-0812">Transmembrane</keyword>
<evidence type="ECO:0000256" key="3">
    <source>
        <dbReference type="ARBA" id="ARBA00022692"/>
    </source>
</evidence>
<dbReference type="SUPFAM" id="SSF81321">
    <property type="entry name" value="Family A G protein-coupled receptor-like"/>
    <property type="match status" value="1"/>
</dbReference>
<feature type="transmembrane region" description="Helical" evidence="7">
    <location>
        <begin position="169"/>
        <end position="189"/>
    </location>
</feature>
<feature type="region of interest" description="Disordered" evidence="6">
    <location>
        <begin position="211"/>
        <end position="243"/>
    </location>
</feature>
<evidence type="ECO:0000256" key="2">
    <source>
        <dbReference type="ARBA" id="ARBA00022475"/>
    </source>
</evidence>
<comment type="subcellular location">
    <subcellularLocation>
        <location evidence="1">Cell membrane</location>
        <topology evidence="1">Multi-pass membrane protein</topology>
    </subcellularLocation>
</comment>
<evidence type="ECO:0000256" key="6">
    <source>
        <dbReference type="SAM" id="MobiDB-lite"/>
    </source>
</evidence>
<protein>
    <recommendedName>
        <fullName evidence="8">G-protein coupled receptors family 1 profile domain-containing protein</fullName>
    </recommendedName>
</protein>
<dbReference type="Gene3D" id="1.20.1070.10">
    <property type="entry name" value="Rhodopsin 7-helix transmembrane proteins"/>
    <property type="match status" value="1"/>
</dbReference>
<evidence type="ECO:0000259" key="8">
    <source>
        <dbReference type="PROSITE" id="PS50262"/>
    </source>
</evidence>
<dbReference type="Proteomes" id="UP001286313">
    <property type="component" value="Unassembled WGS sequence"/>
</dbReference>
<dbReference type="GO" id="GO:0005886">
    <property type="term" value="C:plasma membrane"/>
    <property type="evidence" value="ECO:0007669"/>
    <property type="project" value="UniProtKB-SubCell"/>
</dbReference>
<organism evidence="9 10">
    <name type="scientific">Petrolisthes cinctipes</name>
    <name type="common">Flat porcelain crab</name>
    <dbReference type="NCBI Taxonomy" id="88211"/>
    <lineage>
        <taxon>Eukaryota</taxon>
        <taxon>Metazoa</taxon>
        <taxon>Ecdysozoa</taxon>
        <taxon>Arthropoda</taxon>
        <taxon>Crustacea</taxon>
        <taxon>Multicrustacea</taxon>
        <taxon>Malacostraca</taxon>
        <taxon>Eumalacostraca</taxon>
        <taxon>Eucarida</taxon>
        <taxon>Decapoda</taxon>
        <taxon>Pleocyemata</taxon>
        <taxon>Anomura</taxon>
        <taxon>Galatheoidea</taxon>
        <taxon>Porcellanidae</taxon>
        <taxon>Petrolisthes</taxon>
    </lineage>
</organism>
<keyword evidence="4 7" id="KW-1133">Transmembrane helix</keyword>
<comment type="caution">
    <text evidence="9">The sequence shown here is derived from an EMBL/GenBank/DDBJ whole genome shotgun (WGS) entry which is preliminary data.</text>
</comment>
<feature type="transmembrane region" description="Helical" evidence="7">
    <location>
        <begin position="78"/>
        <end position="102"/>
    </location>
</feature>
<feature type="compositionally biased region" description="Basic and acidic residues" evidence="6">
    <location>
        <begin position="211"/>
        <end position="223"/>
    </location>
</feature>
<reference evidence="9" key="1">
    <citation type="submission" date="2023-10" db="EMBL/GenBank/DDBJ databases">
        <title>Genome assemblies of two species of porcelain crab, Petrolisthes cinctipes and Petrolisthes manimaculis (Anomura: Porcellanidae).</title>
        <authorList>
            <person name="Angst P."/>
        </authorList>
    </citation>
    <scope>NUCLEOTIDE SEQUENCE</scope>
    <source>
        <strain evidence="9">PB745_01</strain>
        <tissue evidence="9">Gill</tissue>
    </source>
</reference>
<keyword evidence="5 7" id="KW-0472">Membrane</keyword>
<evidence type="ECO:0000313" key="10">
    <source>
        <dbReference type="Proteomes" id="UP001286313"/>
    </source>
</evidence>
<evidence type="ECO:0000256" key="5">
    <source>
        <dbReference type="ARBA" id="ARBA00023136"/>
    </source>
</evidence>
<accession>A0AAE1EEN6</accession>
<keyword evidence="2" id="KW-1003">Cell membrane</keyword>
<dbReference type="PANTHER" id="PTHR22750">
    <property type="entry name" value="G-PROTEIN COUPLED RECEPTOR"/>
    <property type="match status" value="1"/>
</dbReference>